<dbReference type="AlphaFoldDB" id="A0A1Y2EEH6"/>
<feature type="transmembrane region" description="Helical" evidence="1">
    <location>
        <begin position="91"/>
        <end position="108"/>
    </location>
</feature>
<keyword evidence="1" id="KW-0812">Transmembrane</keyword>
<keyword evidence="1" id="KW-0472">Membrane</keyword>
<dbReference type="EMBL" id="MCOG01000045">
    <property type="protein sequence ID" value="ORY69205.1"/>
    <property type="molecule type" value="Genomic_DNA"/>
</dbReference>
<feature type="transmembrane region" description="Helical" evidence="1">
    <location>
        <begin position="120"/>
        <end position="142"/>
    </location>
</feature>
<evidence type="ECO:0000256" key="1">
    <source>
        <dbReference type="SAM" id="Phobius"/>
    </source>
</evidence>
<feature type="transmembrane region" description="Helical" evidence="1">
    <location>
        <begin position="180"/>
        <end position="198"/>
    </location>
</feature>
<reference evidence="2 3" key="1">
    <citation type="submission" date="2016-08" db="EMBL/GenBank/DDBJ databases">
        <title>A Parts List for Fungal Cellulosomes Revealed by Comparative Genomics.</title>
        <authorList>
            <consortium name="DOE Joint Genome Institute"/>
            <person name="Haitjema C.H."/>
            <person name="Gilmore S.P."/>
            <person name="Henske J.K."/>
            <person name="Solomon K.V."/>
            <person name="De Groot R."/>
            <person name="Kuo A."/>
            <person name="Mondo S.J."/>
            <person name="Salamov A.A."/>
            <person name="Labutti K."/>
            <person name="Zhao Z."/>
            <person name="Chiniquy J."/>
            <person name="Barry K."/>
            <person name="Brewer H.M."/>
            <person name="Purvine S.O."/>
            <person name="Wright A.T."/>
            <person name="Boxma B."/>
            <person name="Van Alen T."/>
            <person name="Hackstein J.H."/>
            <person name="Baker S.E."/>
            <person name="Grigoriev I.V."/>
            <person name="O'Malley M.A."/>
        </authorList>
    </citation>
    <scope>NUCLEOTIDE SEQUENCE [LARGE SCALE GENOMIC DNA]</scope>
    <source>
        <strain evidence="2 3">G1</strain>
    </source>
</reference>
<gene>
    <name evidence="2" type="ORF">LY90DRAFT_667512</name>
</gene>
<comment type="caution">
    <text evidence="2">The sequence shown here is derived from an EMBL/GenBank/DDBJ whole genome shotgun (WGS) entry which is preliminary data.</text>
</comment>
<keyword evidence="3" id="KW-1185">Reference proteome</keyword>
<organism evidence="2 3">
    <name type="scientific">Neocallimastix californiae</name>
    <dbReference type="NCBI Taxonomy" id="1754190"/>
    <lineage>
        <taxon>Eukaryota</taxon>
        <taxon>Fungi</taxon>
        <taxon>Fungi incertae sedis</taxon>
        <taxon>Chytridiomycota</taxon>
        <taxon>Chytridiomycota incertae sedis</taxon>
        <taxon>Neocallimastigomycetes</taxon>
        <taxon>Neocallimastigales</taxon>
        <taxon>Neocallimastigaceae</taxon>
        <taxon>Neocallimastix</taxon>
    </lineage>
</organism>
<protein>
    <submittedName>
        <fullName evidence="2">Uncharacterized protein</fullName>
    </submittedName>
</protein>
<proteinExistence type="predicted"/>
<evidence type="ECO:0000313" key="3">
    <source>
        <dbReference type="Proteomes" id="UP000193920"/>
    </source>
</evidence>
<name>A0A1Y2EEH6_9FUNG</name>
<accession>A0A1Y2EEH6</accession>
<dbReference type="Proteomes" id="UP000193920">
    <property type="component" value="Unassembled WGS sequence"/>
</dbReference>
<keyword evidence="1" id="KW-1133">Transmembrane helix</keyword>
<evidence type="ECO:0000313" key="2">
    <source>
        <dbReference type="EMBL" id="ORY69205.1"/>
    </source>
</evidence>
<sequence>MATELPPYSVKAMHFSKAQTNNESLLDKKQSFSFADIEEIKSQYKMDTTESKRSSMTFKLEEIRNSVDKVNHIEKYIKPFHLNSDPQFRSTLPYLMIESFFLVIVMNINETVQNKKCYQFAVLGSVIILAHHIIMDTSVTYLSRWGKLSIGYLNLLMVYSALTILSTMIVWIMGDYKADWVVPKTVMFIWCLFTYYTWQCMFIRMCEYRLFVVNKISNNENTIWRSKDNRQKYYQKTL</sequence>
<feature type="transmembrane region" description="Helical" evidence="1">
    <location>
        <begin position="154"/>
        <end position="174"/>
    </location>
</feature>